<evidence type="ECO:0000313" key="2">
    <source>
        <dbReference type="Proteomes" id="UP001056120"/>
    </source>
</evidence>
<sequence length="321" mass="35820">MRTLSLQPYSVLSFLKLLLRFFNSKHFTYCIMGGGLIDDDQDLASALTLVLVEETGNSILGTKSIESTQSSSGVTATTELKATELEDGRMLNVIDTPGMLDSSADPESVDQDLASALTLVLVGKTGMFDSSVDPECIQKEIVRCIHMSRDGIHAVLLVFSICSRFSDEEHAVICGLVGLFGNKIYDYMIIVFTSGDELEAHEKSLDDFLRGCSEPLKEILRLCGDRYVLFDNRTKDETKKSSQVQQLLSYVNNVLEKNDGKPYTSEIFAMFKEVTENQSINLTDRKLKPIIELKSKEYVNGLKGELAKANEDLKHWRCVIM</sequence>
<name>A0ACB9IFP1_9ASTR</name>
<dbReference type="Proteomes" id="UP001056120">
    <property type="component" value="Linkage Group LG08"/>
</dbReference>
<keyword evidence="2" id="KW-1185">Reference proteome</keyword>
<proteinExistence type="predicted"/>
<dbReference type="EMBL" id="CM042025">
    <property type="protein sequence ID" value="KAI3807083.1"/>
    <property type="molecule type" value="Genomic_DNA"/>
</dbReference>
<reference evidence="2" key="1">
    <citation type="journal article" date="2022" name="Mol. Ecol. Resour.">
        <title>The genomes of chicory, endive, great burdock and yacon provide insights into Asteraceae palaeo-polyploidization history and plant inulin production.</title>
        <authorList>
            <person name="Fan W."/>
            <person name="Wang S."/>
            <person name="Wang H."/>
            <person name="Wang A."/>
            <person name="Jiang F."/>
            <person name="Liu H."/>
            <person name="Zhao H."/>
            <person name="Xu D."/>
            <person name="Zhang Y."/>
        </authorList>
    </citation>
    <scope>NUCLEOTIDE SEQUENCE [LARGE SCALE GENOMIC DNA]</scope>
    <source>
        <strain evidence="2">cv. Yunnan</strain>
    </source>
</reference>
<organism evidence="1 2">
    <name type="scientific">Smallanthus sonchifolius</name>
    <dbReference type="NCBI Taxonomy" id="185202"/>
    <lineage>
        <taxon>Eukaryota</taxon>
        <taxon>Viridiplantae</taxon>
        <taxon>Streptophyta</taxon>
        <taxon>Embryophyta</taxon>
        <taxon>Tracheophyta</taxon>
        <taxon>Spermatophyta</taxon>
        <taxon>Magnoliopsida</taxon>
        <taxon>eudicotyledons</taxon>
        <taxon>Gunneridae</taxon>
        <taxon>Pentapetalae</taxon>
        <taxon>asterids</taxon>
        <taxon>campanulids</taxon>
        <taxon>Asterales</taxon>
        <taxon>Asteraceae</taxon>
        <taxon>Asteroideae</taxon>
        <taxon>Heliantheae alliance</taxon>
        <taxon>Millerieae</taxon>
        <taxon>Smallanthus</taxon>
    </lineage>
</organism>
<protein>
    <submittedName>
        <fullName evidence="1">Uncharacterized protein</fullName>
    </submittedName>
</protein>
<gene>
    <name evidence="1" type="ORF">L1987_23005</name>
</gene>
<evidence type="ECO:0000313" key="1">
    <source>
        <dbReference type="EMBL" id="KAI3807083.1"/>
    </source>
</evidence>
<reference evidence="1 2" key="2">
    <citation type="journal article" date="2022" name="Mol. Ecol. Resour.">
        <title>The genomes of chicory, endive, great burdock and yacon provide insights into Asteraceae paleo-polyploidization history and plant inulin production.</title>
        <authorList>
            <person name="Fan W."/>
            <person name="Wang S."/>
            <person name="Wang H."/>
            <person name="Wang A."/>
            <person name="Jiang F."/>
            <person name="Liu H."/>
            <person name="Zhao H."/>
            <person name="Xu D."/>
            <person name="Zhang Y."/>
        </authorList>
    </citation>
    <scope>NUCLEOTIDE SEQUENCE [LARGE SCALE GENOMIC DNA]</scope>
    <source>
        <strain evidence="2">cv. Yunnan</strain>
        <tissue evidence="1">Leaves</tissue>
    </source>
</reference>
<accession>A0ACB9IFP1</accession>
<comment type="caution">
    <text evidence="1">The sequence shown here is derived from an EMBL/GenBank/DDBJ whole genome shotgun (WGS) entry which is preliminary data.</text>
</comment>